<organism evidence="1 2">
    <name type="scientific">Solitalea longa</name>
    <dbReference type="NCBI Taxonomy" id="2079460"/>
    <lineage>
        <taxon>Bacteria</taxon>
        <taxon>Pseudomonadati</taxon>
        <taxon>Bacteroidota</taxon>
        <taxon>Sphingobacteriia</taxon>
        <taxon>Sphingobacteriales</taxon>
        <taxon>Sphingobacteriaceae</taxon>
        <taxon>Solitalea</taxon>
    </lineage>
</organism>
<accession>A0A2S5A9S5</accession>
<reference evidence="1 2" key="1">
    <citation type="submission" date="2018-01" db="EMBL/GenBank/DDBJ databases">
        <authorList>
            <person name="Gaut B.S."/>
            <person name="Morton B.R."/>
            <person name="Clegg M.T."/>
            <person name="Duvall M.R."/>
        </authorList>
    </citation>
    <scope>NUCLEOTIDE SEQUENCE [LARGE SCALE GENOMIC DNA]</scope>
    <source>
        <strain evidence="1 2">HR-AV</strain>
    </source>
</reference>
<proteinExistence type="predicted"/>
<protein>
    <submittedName>
        <fullName evidence="1">Uncharacterized protein</fullName>
    </submittedName>
</protein>
<keyword evidence="2" id="KW-1185">Reference proteome</keyword>
<comment type="caution">
    <text evidence="1">The sequence shown here is derived from an EMBL/GenBank/DDBJ whole genome shotgun (WGS) entry which is preliminary data.</text>
</comment>
<evidence type="ECO:0000313" key="1">
    <source>
        <dbReference type="EMBL" id="POY39340.1"/>
    </source>
</evidence>
<dbReference type="Proteomes" id="UP000236893">
    <property type="component" value="Unassembled WGS sequence"/>
</dbReference>
<name>A0A2S5A9S5_9SPHI</name>
<gene>
    <name evidence="1" type="ORF">C3K47_02240</name>
</gene>
<sequence length="59" mass="7220">MVFGIITLFLLHELNIQGMRRELKDFSLELEKKFEFYSKPKSGFWRFIIKAVQNLKFHR</sequence>
<evidence type="ECO:0000313" key="2">
    <source>
        <dbReference type="Proteomes" id="UP000236893"/>
    </source>
</evidence>
<dbReference type="AlphaFoldDB" id="A0A2S5A9S5"/>
<dbReference type="EMBL" id="PQVF01000001">
    <property type="protein sequence ID" value="POY39340.1"/>
    <property type="molecule type" value="Genomic_DNA"/>
</dbReference>